<feature type="domain" description="Aminoglycoside phosphotransferase" evidence="1">
    <location>
        <begin position="32"/>
        <end position="260"/>
    </location>
</feature>
<gene>
    <name evidence="2" type="ORF">GPJ59_08390</name>
</gene>
<accession>A0ABS6Z3C3</accession>
<comment type="caution">
    <text evidence="2">The sequence shown here is derived from an EMBL/GenBank/DDBJ whole genome shotgun (WGS) entry which is preliminary data.</text>
</comment>
<dbReference type="CDD" id="cd05155">
    <property type="entry name" value="APH_ChoK_like_1"/>
    <property type="match status" value="1"/>
</dbReference>
<protein>
    <submittedName>
        <fullName evidence="2">Phosphotransferase</fullName>
    </submittedName>
</protein>
<name>A0ABS6Z3C3_9ACTN</name>
<dbReference type="Gene3D" id="3.30.200.20">
    <property type="entry name" value="Phosphorylase Kinase, domain 1"/>
    <property type="match status" value="1"/>
</dbReference>
<keyword evidence="3" id="KW-1185">Reference proteome</keyword>
<organism evidence="2 3">
    <name type="scientific">Streptomyces bambusae</name>
    <dbReference type="NCBI Taxonomy" id="1550616"/>
    <lineage>
        <taxon>Bacteria</taxon>
        <taxon>Bacillati</taxon>
        <taxon>Actinomycetota</taxon>
        <taxon>Actinomycetes</taxon>
        <taxon>Kitasatosporales</taxon>
        <taxon>Streptomycetaceae</taxon>
        <taxon>Streptomyces</taxon>
    </lineage>
</organism>
<dbReference type="SUPFAM" id="SSF56112">
    <property type="entry name" value="Protein kinase-like (PK-like)"/>
    <property type="match status" value="1"/>
</dbReference>
<evidence type="ECO:0000259" key="1">
    <source>
        <dbReference type="Pfam" id="PF01636"/>
    </source>
</evidence>
<dbReference type="Proteomes" id="UP000812013">
    <property type="component" value="Unassembled WGS sequence"/>
</dbReference>
<dbReference type="EMBL" id="WTFF01000037">
    <property type="protein sequence ID" value="MBW5481899.1"/>
    <property type="molecule type" value="Genomic_DNA"/>
</dbReference>
<evidence type="ECO:0000313" key="2">
    <source>
        <dbReference type="EMBL" id="MBW5481899.1"/>
    </source>
</evidence>
<dbReference type="RefSeq" id="WP_219665843.1">
    <property type="nucleotide sequence ID" value="NZ_WTFF01000037.1"/>
</dbReference>
<dbReference type="Gene3D" id="3.90.1200.10">
    <property type="match status" value="1"/>
</dbReference>
<dbReference type="InterPro" id="IPR002575">
    <property type="entry name" value="Aminoglycoside_PTrfase"/>
</dbReference>
<sequence>MHADEVDIDASLVERLVAAQFPQWAGLPVRKVRSAGTDNAMYRLGEDMAVRLPRIPDAAGQVGREQRWLPHLAPRLPLDVPVPLGHGAPGEGYGFAWSVYRWLDGENLHDQPLAERRLHDAAAGLGRFLAALHRVDTTGAPRSSRGGRVDTADDEVRAAIRDLGADGTHDAGAATAAWEAAVRAPQWQGAPVWLHGDLLPGNLLGHQGRLTAVIDFGLVGVGDPACDVMPAWTLLTAGTRDAFREAAGVDDATWARGRGWALRFGLTAEHYYRGINPVLAAVGHRAAAEAIADHHRR</sequence>
<dbReference type="Pfam" id="PF01636">
    <property type="entry name" value="APH"/>
    <property type="match status" value="1"/>
</dbReference>
<evidence type="ECO:0000313" key="3">
    <source>
        <dbReference type="Proteomes" id="UP000812013"/>
    </source>
</evidence>
<dbReference type="InterPro" id="IPR051678">
    <property type="entry name" value="AGP_Transferase"/>
</dbReference>
<reference evidence="2 3" key="1">
    <citation type="submission" date="2019-12" db="EMBL/GenBank/DDBJ databases">
        <title>Genome sequence of Streptomyces bambusae.</title>
        <authorList>
            <person name="Bansal K."/>
            <person name="Choksket S."/>
            <person name="Korpole S."/>
            <person name="Patil P.B."/>
        </authorList>
    </citation>
    <scope>NUCLEOTIDE SEQUENCE [LARGE SCALE GENOMIC DNA]</scope>
    <source>
        <strain evidence="2 3">SK60</strain>
    </source>
</reference>
<dbReference type="PANTHER" id="PTHR21310">
    <property type="entry name" value="AMINOGLYCOSIDE PHOSPHOTRANSFERASE-RELATED-RELATED"/>
    <property type="match status" value="1"/>
</dbReference>
<dbReference type="PANTHER" id="PTHR21310:SF42">
    <property type="entry name" value="BIFUNCTIONAL AAC_APH"/>
    <property type="match status" value="1"/>
</dbReference>
<dbReference type="InterPro" id="IPR011009">
    <property type="entry name" value="Kinase-like_dom_sf"/>
</dbReference>
<proteinExistence type="predicted"/>